<proteinExistence type="predicted"/>
<dbReference type="Proteomes" id="UP001305779">
    <property type="component" value="Unassembled WGS sequence"/>
</dbReference>
<dbReference type="EMBL" id="JAXOVC010000007">
    <property type="protein sequence ID" value="KAK4498834.1"/>
    <property type="molecule type" value="Genomic_DNA"/>
</dbReference>
<accession>A0ABR0EBF9</accession>
<keyword evidence="1" id="KW-0472">Membrane</keyword>
<evidence type="ECO:0000313" key="3">
    <source>
        <dbReference type="Proteomes" id="UP001305779"/>
    </source>
</evidence>
<dbReference type="InterPro" id="IPR053008">
    <property type="entry name" value="Phomopsin_biosynth_assoc"/>
</dbReference>
<feature type="transmembrane region" description="Helical" evidence="1">
    <location>
        <begin position="6"/>
        <end position="23"/>
    </location>
</feature>
<sequence length="188" mass="21316">MTYGAVLVAVVASMGAGILVGSFRPFHLSKCSMSLEGLKNVSQPQITDCGDSSADAMARGCVMEPMIYGWMPPHCRYSEVTDNYSFTKWLWYADENMTQPLTQEDLWQGKQKEIWTAQAGYHTEHCLFLWEKAGYAQKNRLPWLDRKSLSVDHVQHCIEQLKDLGEGVNPVTMATLGIYECDLTPWRE</sequence>
<dbReference type="PANTHER" id="PTHR35896:SF3">
    <property type="entry name" value="MAJOR FACILITATOR SUPERFAMILY TRANSPORTER"/>
    <property type="match status" value="1"/>
</dbReference>
<reference evidence="2 3" key="1">
    <citation type="journal article" date="2023" name="G3 (Bethesda)">
        <title>A chromosome-level genome assembly of Zasmidium syzygii isolated from banana leaves.</title>
        <authorList>
            <person name="van Westerhoven A.C."/>
            <person name="Mehrabi R."/>
            <person name="Talebi R."/>
            <person name="Steentjes M.B.F."/>
            <person name="Corcolon B."/>
            <person name="Chong P.A."/>
            <person name="Kema G.H.J."/>
            <person name="Seidl M.F."/>
        </authorList>
    </citation>
    <scope>NUCLEOTIDE SEQUENCE [LARGE SCALE GENOMIC DNA]</scope>
    <source>
        <strain evidence="2 3">P124</strain>
    </source>
</reference>
<comment type="caution">
    <text evidence="2">The sequence shown here is derived from an EMBL/GenBank/DDBJ whole genome shotgun (WGS) entry which is preliminary data.</text>
</comment>
<gene>
    <name evidence="2" type="ORF">PRZ48_009344</name>
</gene>
<keyword evidence="3" id="KW-1185">Reference proteome</keyword>
<keyword evidence="1" id="KW-1133">Transmembrane helix</keyword>
<evidence type="ECO:0000256" key="1">
    <source>
        <dbReference type="SAM" id="Phobius"/>
    </source>
</evidence>
<protein>
    <submittedName>
        <fullName evidence="2">Uncharacterized protein</fullName>
    </submittedName>
</protein>
<keyword evidence="1" id="KW-0812">Transmembrane</keyword>
<evidence type="ECO:0000313" key="2">
    <source>
        <dbReference type="EMBL" id="KAK4498834.1"/>
    </source>
</evidence>
<name>A0ABR0EBF9_ZASCE</name>
<organism evidence="2 3">
    <name type="scientific">Zasmidium cellare</name>
    <name type="common">Wine cellar mold</name>
    <name type="synonym">Racodium cellare</name>
    <dbReference type="NCBI Taxonomy" id="395010"/>
    <lineage>
        <taxon>Eukaryota</taxon>
        <taxon>Fungi</taxon>
        <taxon>Dikarya</taxon>
        <taxon>Ascomycota</taxon>
        <taxon>Pezizomycotina</taxon>
        <taxon>Dothideomycetes</taxon>
        <taxon>Dothideomycetidae</taxon>
        <taxon>Mycosphaerellales</taxon>
        <taxon>Mycosphaerellaceae</taxon>
        <taxon>Zasmidium</taxon>
    </lineage>
</organism>
<dbReference type="PANTHER" id="PTHR35896">
    <property type="entry name" value="IG-LIKE DOMAIN-CONTAINING PROTEIN"/>
    <property type="match status" value="1"/>
</dbReference>